<evidence type="ECO:0000313" key="3">
    <source>
        <dbReference type="Proteomes" id="UP000013827"/>
    </source>
</evidence>
<evidence type="ECO:0000313" key="2">
    <source>
        <dbReference type="EnsemblProtists" id="EOD39215"/>
    </source>
</evidence>
<name>A0A0D3KTY0_EMIH1</name>
<reference evidence="2" key="2">
    <citation type="submission" date="2024-10" db="UniProtKB">
        <authorList>
            <consortium name="EnsemblProtists"/>
        </authorList>
    </citation>
    <scope>IDENTIFICATION</scope>
</reference>
<protein>
    <submittedName>
        <fullName evidence="2">Uncharacterized protein</fullName>
    </submittedName>
</protein>
<dbReference type="GeneID" id="17284485"/>
<dbReference type="RefSeq" id="XP_005791644.1">
    <property type="nucleotide sequence ID" value="XM_005791587.1"/>
</dbReference>
<dbReference type="PaxDb" id="2903-EOD39215"/>
<dbReference type="AlphaFoldDB" id="A0A0D3KTY0"/>
<dbReference type="HOGENOM" id="CLU_1470795_0_0_1"/>
<proteinExistence type="predicted"/>
<accession>A0A0D3KTY0</accession>
<feature type="signal peptide" evidence="1">
    <location>
        <begin position="1"/>
        <end position="17"/>
    </location>
</feature>
<keyword evidence="1" id="KW-0732">Signal</keyword>
<organism evidence="2 3">
    <name type="scientific">Emiliania huxleyi (strain CCMP1516)</name>
    <dbReference type="NCBI Taxonomy" id="280463"/>
    <lineage>
        <taxon>Eukaryota</taxon>
        <taxon>Haptista</taxon>
        <taxon>Haptophyta</taxon>
        <taxon>Prymnesiophyceae</taxon>
        <taxon>Isochrysidales</taxon>
        <taxon>Noelaerhabdaceae</taxon>
        <taxon>Emiliania</taxon>
    </lineage>
</organism>
<dbReference type="Proteomes" id="UP000013827">
    <property type="component" value="Unassembled WGS sequence"/>
</dbReference>
<evidence type="ECO:0000256" key="1">
    <source>
        <dbReference type="SAM" id="SignalP"/>
    </source>
</evidence>
<dbReference type="KEGG" id="ehx:EMIHUDRAFT_223709"/>
<feature type="chain" id="PRO_5044291938" evidence="1">
    <location>
        <begin position="18"/>
        <end position="184"/>
    </location>
</feature>
<dbReference type="EnsemblProtists" id="EOD39215">
    <property type="protein sequence ID" value="EOD39215"/>
    <property type="gene ID" value="EMIHUDRAFT_223709"/>
</dbReference>
<reference evidence="3" key="1">
    <citation type="journal article" date="2013" name="Nature">
        <title>Pan genome of the phytoplankton Emiliania underpins its global distribution.</title>
        <authorList>
            <person name="Read B.A."/>
            <person name="Kegel J."/>
            <person name="Klute M.J."/>
            <person name="Kuo A."/>
            <person name="Lefebvre S.C."/>
            <person name="Maumus F."/>
            <person name="Mayer C."/>
            <person name="Miller J."/>
            <person name="Monier A."/>
            <person name="Salamov A."/>
            <person name="Young J."/>
            <person name="Aguilar M."/>
            <person name="Claverie J.M."/>
            <person name="Frickenhaus S."/>
            <person name="Gonzalez K."/>
            <person name="Herman E.K."/>
            <person name="Lin Y.C."/>
            <person name="Napier J."/>
            <person name="Ogata H."/>
            <person name="Sarno A.F."/>
            <person name="Shmutz J."/>
            <person name="Schroeder D."/>
            <person name="de Vargas C."/>
            <person name="Verret F."/>
            <person name="von Dassow P."/>
            <person name="Valentin K."/>
            <person name="Van de Peer Y."/>
            <person name="Wheeler G."/>
            <person name="Dacks J.B."/>
            <person name="Delwiche C.F."/>
            <person name="Dyhrman S.T."/>
            <person name="Glockner G."/>
            <person name="John U."/>
            <person name="Richards T."/>
            <person name="Worden A.Z."/>
            <person name="Zhang X."/>
            <person name="Grigoriev I.V."/>
            <person name="Allen A.E."/>
            <person name="Bidle K."/>
            <person name="Borodovsky M."/>
            <person name="Bowler C."/>
            <person name="Brownlee C."/>
            <person name="Cock J.M."/>
            <person name="Elias M."/>
            <person name="Gladyshev V.N."/>
            <person name="Groth M."/>
            <person name="Guda C."/>
            <person name="Hadaegh A."/>
            <person name="Iglesias-Rodriguez M.D."/>
            <person name="Jenkins J."/>
            <person name="Jones B.M."/>
            <person name="Lawson T."/>
            <person name="Leese F."/>
            <person name="Lindquist E."/>
            <person name="Lobanov A."/>
            <person name="Lomsadze A."/>
            <person name="Malik S.B."/>
            <person name="Marsh M.E."/>
            <person name="Mackinder L."/>
            <person name="Mock T."/>
            <person name="Mueller-Roeber B."/>
            <person name="Pagarete A."/>
            <person name="Parker M."/>
            <person name="Probert I."/>
            <person name="Quesneville H."/>
            <person name="Raines C."/>
            <person name="Rensing S.A."/>
            <person name="Riano-Pachon D.M."/>
            <person name="Richier S."/>
            <person name="Rokitta S."/>
            <person name="Shiraiwa Y."/>
            <person name="Soanes D.M."/>
            <person name="van der Giezen M."/>
            <person name="Wahlund T.M."/>
            <person name="Williams B."/>
            <person name="Wilson W."/>
            <person name="Wolfe G."/>
            <person name="Wurch L.L."/>
        </authorList>
    </citation>
    <scope>NUCLEOTIDE SEQUENCE</scope>
</reference>
<keyword evidence="3" id="KW-1185">Reference proteome</keyword>
<sequence length="184" mass="19393">MLLVCLVAALALAPPLARVLPATRRVPLPVVASAAAGKTLAELKVYELKAVCKAKGLKLATRAAPVDADVLSAEEGYAADRAAERVRRRGERRAKLQSYVDEEYLKVTGELASAAGAPYGLLTQVEAVRLLDEAPPVELSEKAVWRLDLASLAVSRGVPPAERALSVGEFARATGAEALLSGRQ</sequence>